<evidence type="ECO:0000256" key="1">
    <source>
        <dbReference type="SAM" id="MobiDB-lite"/>
    </source>
</evidence>
<dbReference type="InterPro" id="IPR038468">
    <property type="entry name" value="MmpS_C"/>
</dbReference>
<dbReference type="Proteomes" id="UP000199515">
    <property type="component" value="Unassembled WGS sequence"/>
</dbReference>
<feature type="transmembrane region" description="Helical" evidence="2">
    <location>
        <begin position="87"/>
        <end position="111"/>
    </location>
</feature>
<dbReference type="Gene3D" id="2.60.40.2880">
    <property type="entry name" value="MmpS1-5, C-terminal soluble domain"/>
    <property type="match status" value="1"/>
</dbReference>
<evidence type="ECO:0000313" key="3">
    <source>
        <dbReference type="EMBL" id="SDX07715.1"/>
    </source>
</evidence>
<dbReference type="STRING" id="589385.SAMN05421504_102233"/>
<keyword evidence="2" id="KW-0472">Membrane</keyword>
<gene>
    <name evidence="3" type="ORF">SAMN05421504_102233</name>
</gene>
<dbReference type="AlphaFoldDB" id="A0A1H2YRQ9"/>
<accession>A0A1H2YRQ9</accession>
<organism evidence="3 4">
    <name type="scientific">Amycolatopsis xylanica</name>
    <dbReference type="NCBI Taxonomy" id="589385"/>
    <lineage>
        <taxon>Bacteria</taxon>
        <taxon>Bacillati</taxon>
        <taxon>Actinomycetota</taxon>
        <taxon>Actinomycetes</taxon>
        <taxon>Pseudonocardiales</taxon>
        <taxon>Pseudonocardiaceae</taxon>
        <taxon>Amycolatopsis</taxon>
    </lineage>
</organism>
<evidence type="ECO:0000313" key="4">
    <source>
        <dbReference type="Proteomes" id="UP000199515"/>
    </source>
</evidence>
<keyword evidence="2" id="KW-0812">Transmembrane</keyword>
<sequence>MTTESPNYFAPASRREAEPPPPPPAAEPEAPKNAYGIAGLAAGGLGLLVSWIPMVGLLCTPLGLTGLALSSLGLVRFKRGEATNRTVSLAGVAVSGLGIVVALVMLAVLGISSVVGGKLSYPADADEKHHVEFVVTVTTPAHVNYGAQDELQEDTIPPGTWRQTASYDNGGFPLKLTLDAPTNAADRLLCTILVDGKVVASLTTAASSIKDNVSCTAQAN</sequence>
<dbReference type="EMBL" id="FNON01000002">
    <property type="protein sequence ID" value="SDX07715.1"/>
    <property type="molecule type" value="Genomic_DNA"/>
</dbReference>
<protein>
    <recommendedName>
        <fullName evidence="5">DUF4190 domain-containing protein</fullName>
    </recommendedName>
</protein>
<dbReference type="RefSeq" id="WP_091288156.1">
    <property type="nucleotide sequence ID" value="NZ_FNON01000002.1"/>
</dbReference>
<proteinExistence type="predicted"/>
<reference evidence="3 4" key="1">
    <citation type="submission" date="2016-10" db="EMBL/GenBank/DDBJ databases">
        <authorList>
            <person name="de Groot N.N."/>
        </authorList>
    </citation>
    <scope>NUCLEOTIDE SEQUENCE [LARGE SCALE GENOMIC DNA]</scope>
    <source>
        <strain evidence="3 4">CPCC 202699</strain>
    </source>
</reference>
<keyword evidence="4" id="KW-1185">Reference proteome</keyword>
<name>A0A1H2YRQ9_9PSEU</name>
<dbReference type="OrthoDB" id="3636152at2"/>
<evidence type="ECO:0008006" key="5">
    <source>
        <dbReference type="Google" id="ProtNLM"/>
    </source>
</evidence>
<evidence type="ECO:0000256" key="2">
    <source>
        <dbReference type="SAM" id="Phobius"/>
    </source>
</evidence>
<feature type="transmembrane region" description="Helical" evidence="2">
    <location>
        <begin position="51"/>
        <end position="75"/>
    </location>
</feature>
<keyword evidence="2" id="KW-1133">Transmembrane helix</keyword>
<feature type="region of interest" description="Disordered" evidence="1">
    <location>
        <begin position="1"/>
        <end position="30"/>
    </location>
</feature>